<dbReference type="AlphaFoldDB" id="A0A7S3MJ69"/>
<organism evidence="2">
    <name type="scientific">Favella ehrenbergii</name>
    <dbReference type="NCBI Taxonomy" id="182087"/>
    <lineage>
        <taxon>Eukaryota</taxon>
        <taxon>Sar</taxon>
        <taxon>Alveolata</taxon>
        <taxon>Ciliophora</taxon>
        <taxon>Intramacronucleata</taxon>
        <taxon>Spirotrichea</taxon>
        <taxon>Choreotrichia</taxon>
        <taxon>Tintinnida</taxon>
        <taxon>Xystonellidae</taxon>
        <taxon>Favella</taxon>
    </lineage>
</organism>
<keyword evidence="1" id="KW-0472">Membrane</keyword>
<evidence type="ECO:0000256" key="1">
    <source>
        <dbReference type="SAM" id="Phobius"/>
    </source>
</evidence>
<gene>
    <name evidence="2" type="ORF">FEHR0123_LOCUS2895</name>
</gene>
<feature type="transmembrane region" description="Helical" evidence="1">
    <location>
        <begin position="43"/>
        <end position="66"/>
    </location>
</feature>
<sequence length="216" mass="24496">MGAVRLLVSIVTHILLAEELKEGLAIMKYALNHPWKFVSYEKAFCAGLVQAGVVVAVEISTFYILVFSSDTIFDILANYAIVLVIADFGKNFATIESAGRAKRIFSEEKYKQIFTWEVTSSTSAADKIPENELKTENVLNEKEALKRPKYIYLGFLGRTWGNRILYIVYRLITMINNSIWYYFAPFLFTQVAFFYLIRQSHAIREAAEDSANGGGD</sequence>
<proteinExistence type="predicted"/>
<accession>A0A7S3MJ69</accession>
<feature type="transmembrane region" description="Helical" evidence="1">
    <location>
        <begin position="150"/>
        <end position="172"/>
    </location>
</feature>
<name>A0A7S3MJ69_9SPIT</name>
<evidence type="ECO:0000313" key="2">
    <source>
        <dbReference type="EMBL" id="CAE0307988.1"/>
    </source>
</evidence>
<feature type="transmembrane region" description="Helical" evidence="1">
    <location>
        <begin position="178"/>
        <end position="197"/>
    </location>
</feature>
<protein>
    <submittedName>
        <fullName evidence="2">Uncharacterized protein</fullName>
    </submittedName>
</protein>
<feature type="transmembrane region" description="Helical" evidence="1">
    <location>
        <begin position="72"/>
        <end position="93"/>
    </location>
</feature>
<keyword evidence="1" id="KW-1133">Transmembrane helix</keyword>
<reference evidence="2" key="1">
    <citation type="submission" date="2021-01" db="EMBL/GenBank/DDBJ databases">
        <authorList>
            <person name="Corre E."/>
            <person name="Pelletier E."/>
            <person name="Niang G."/>
            <person name="Scheremetjew M."/>
            <person name="Finn R."/>
            <person name="Kale V."/>
            <person name="Holt S."/>
            <person name="Cochrane G."/>
            <person name="Meng A."/>
            <person name="Brown T."/>
            <person name="Cohen L."/>
        </authorList>
    </citation>
    <scope>NUCLEOTIDE SEQUENCE</scope>
    <source>
        <strain evidence="2">Fehren 1</strain>
    </source>
</reference>
<dbReference type="EMBL" id="HBIE01009336">
    <property type="protein sequence ID" value="CAE0307988.1"/>
    <property type="molecule type" value="Transcribed_RNA"/>
</dbReference>
<keyword evidence="1" id="KW-0812">Transmembrane</keyword>